<keyword evidence="8" id="KW-0325">Glycoprotein</keyword>
<dbReference type="Pfam" id="PF13620">
    <property type="entry name" value="CarboxypepD_reg"/>
    <property type="match status" value="3"/>
</dbReference>
<dbReference type="GO" id="GO:0005615">
    <property type="term" value="C:extracellular space"/>
    <property type="evidence" value="ECO:0007669"/>
    <property type="project" value="TreeGrafter"/>
</dbReference>
<dbReference type="OrthoDB" id="10249045at2759"/>
<evidence type="ECO:0000256" key="8">
    <source>
        <dbReference type="ARBA" id="ARBA00023180"/>
    </source>
</evidence>
<evidence type="ECO:0000256" key="10">
    <source>
        <dbReference type="SAM" id="MobiDB-lite"/>
    </source>
</evidence>
<gene>
    <name evidence="14" type="ORF">CEUTPL_LOCUS11225</name>
</gene>
<organism evidence="14 15">
    <name type="scientific">Ceutorhynchus assimilis</name>
    <name type="common">cabbage seed weevil</name>
    <dbReference type="NCBI Taxonomy" id="467358"/>
    <lineage>
        <taxon>Eukaryota</taxon>
        <taxon>Metazoa</taxon>
        <taxon>Ecdysozoa</taxon>
        <taxon>Arthropoda</taxon>
        <taxon>Hexapoda</taxon>
        <taxon>Insecta</taxon>
        <taxon>Pterygota</taxon>
        <taxon>Neoptera</taxon>
        <taxon>Endopterygota</taxon>
        <taxon>Coleoptera</taxon>
        <taxon>Polyphaga</taxon>
        <taxon>Cucujiformia</taxon>
        <taxon>Curculionidae</taxon>
        <taxon>Ceutorhynchinae</taxon>
        <taxon>Ceutorhynchus</taxon>
    </lineage>
</organism>
<dbReference type="GO" id="GO:0008270">
    <property type="term" value="F:zinc ion binding"/>
    <property type="evidence" value="ECO:0007669"/>
    <property type="project" value="InterPro"/>
</dbReference>
<feature type="active site" description="Proton donor/acceptor" evidence="9">
    <location>
        <position position="753"/>
    </location>
</feature>
<keyword evidence="6" id="KW-0378">Hydrolase</keyword>
<dbReference type="FunFam" id="3.40.630.10:FF:000020">
    <property type="entry name" value="Carboxypeptidase D"/>
    <property type="match status" value="2"/>
</dbReference>
<evidence type="ECO:0000256" key="9">
    <source>
        <dbReference type="PROSITE-ProRule" id="PRU01379"/>
    </source>
</evidence>
<evidence type="ECO:0000256" key="4">
    <source>
        <dbReference type="ARBA" id="ARBA00022670"/>
    </source>
</evidence>
<dbReference type="SUPFAM" id="SSF49464">
    <property type="entry name" value="Carboxypeptidase regulatory domain-like"/>
    <property type="match status" value="4"/>
</dbReference>
<evidence type="ECO:0000256" key="5">
    <source>
        <dbReference type="ARBA" id="ARBA00022723"/>
    </source>
</evidence>
<accession>A0A9P0DEH1</accession>
<feature type="chain" id="PRO_5040107086" description="Peptidase M14 domain-containing protein" evidence="12">
    <location>
        <begin position="19"/>
        <end position="1484"/>
    </location>
</feature>
<dbReference type="GO" id="GO:0016485">
    <property type="term" value="P:protein processing"/>
    <property type="evidence" value="ECO:0007669"/>
    <property type="project" value="TreeGrafter"/>
</dbReference>
<name>A0A9P0DEH1_9CUCU</name>
<feature type="domain" description="Peptidase M14" evidence="13">
    <location>
        <begin position="81"/>
        <end position="377"/>
    </location>
</feature>
<evidence type="ECO:0000256" key="3">
    <source>
        <dbReference type="ARBA" id="ARBA00022645"/>
    </source>
</evidence>
<evidence type="ECO:0000256" key="12">
    <source>
        <dbReference type="SAM" id="SignalP"/>
    </source>
</evidence>
<comment type="similarity">
    <text evidence="2 9">Belongs to the peptidase M14 family.</text>
</comment>
<dbReference type="CDD" id="cd03868">
    <property type="entry name" value="M14_CPD_I"/>
    <property type="match status" value="1"/>
</dbReference>
<dbReference type="InterPro" id="IPR057247">
    <property type="entry name" value="CARBOXYPEPT_ZN_2"/>
</dbReference>
<keyword evidence="4" id="KW-0645">Protease</keyword>
<keyword evidence="7" id="KW-0862">Zinc</keyword>
<protein>
    <recommendedName>
        <fullName evidence="13">Peptidase M14 domain-containing protein</fullName>
    </recommendedName>
</protein>
<dbReference type="FunFam" id="2.60.40.1120:FF:000016">
    <property type="entry name" value="carboxypeptidase D isoform X2"/>
    <property type="match status" value="1"/>
</dbReference>
<keyword evidence="12" id="KW-0732">Signal</keyword>
<evidence type="ECO:0000313" key="15">
    <source>
        <dbReference type="Proteomes" id="UP001152799"/>
    </source>
</evidence>
<feature type="signal peptide" evidence="12">
    <location>
        <begin position="1"/>
        <end position="18"/>
    </location>
</feature>
<dbReference type="GO" id="GO:0004181">
    <property type="term" value="F:metallocarboxypeptidase activity"/>
    <property type="evidence" value="ECO:0007669"/>
    <property type="project" value="InterPro"/>
</dbReference>
<evidence type="ECO:0000259" key="13">
    <source>
        <dbReference type="PROSITE" id="PS52035"/>
    </source>
</evidence>
<proteinExistence type="inferred from homology"/>
<feature type="transmembrane region" description="Helical" evidence="11">
    <location>
        <begin position="1374"/>
        <end position="1398"/>
    </location>
</feature>
<evidence type="ECO:0000256" key="7">
    <source>
        <dbReference type="ARBA" id="ARBA00022833"/>
    </source>
</evidence>
<keyword evidence="11" id="KW-1133">Transmembrane helix</keyword>
<feature type="compositionally biased region" description="Basic and acidic residues" evidence="10">
    <location>
        <begin position="196"/>
        <end position="218"/>
    </location>
</feature>
<keyword evidence="5" id="KW-0479">Metal-binding</keyword>
<dbReference type="InterPro" id="IPR050753">
    <property type="entry name" value="Peptidase_M14_domain"/>
</dbReference>
<dbReference type="PROSITE" id="PS00132">
    <property type="entry name" value="CARBOXYPEPT_ZN_1"/>
    <property type="match status" value="2"/>
</dbReference>
<reference evidence="14" key="1">
    <citation type="submission" date="2022-01" db="EMBL/GenBank/DDBJ databases">
        <authorList>
            <person name="King R."/>
        </authorList>
    </citation>
    <scope>NUCLEOTIDE SEQUENCE</scope>
</reference>
<dbReference type="InterPro" id="IPR057246">
    <property type="entry name" value="CARBOXYPEPT_ZN_1"/>
</dbReference>
<dbReference type="PANTHER" id="PTHR11532">
    <property type="entry name" value="PROTEASE M14 CARBOXYPEPTIDASE"/>
    <property type="match status" value="1"/>
</dbReference>
<dbReference type="Gene3D" id="2.60.40.1120">
    <property type="entry name" value="Carboxypeptidase-like, regulatory domain"/>
    <property type="match status" value="4"/>
</dbReference>
<dbReference type="Pfam" id="PF00246">
    <property type="entry name" value="Peptidase_M14"/>
    <property type="match status" value="2"/>
</dbReference>
<dbReference type="InterPro" id="IPR000834">
    <property type="entry name" value="Peptidase_M14"/>
</dbReference>
<keyword evidence="11" id="KW-0812">Transmembrane</keyword>
<dbReference type="PROSITE" id="PS00133">
    <property type="entry name" value="CARBOXYPEPT_ZN_2"/>
    <property type="match status" value="1"/>
</dbReference>
<evidence type="ECO:0000256" key="11">
    <source>
        <dbReference type="SAM" id="Phobius"/>
    </source>
</evidence>
<dbReference type="Proteomes" id="UP001152799">
    <property type="component" value="Chromosome 6"/>
</dbReference>
<keyword evidence="3" id="KW-0121">Carboxypeptidase</keyword>
<dbReference type="PRINTS" id="PR00765">
    <property type="entry name" value="CRBOXYPTASEA"/>
</dbReference>
<keyword evidence="11" id="KW-0472">Membrane</keyword>
<feature type="domain" description="Peptidase M14" evidence="13">
    <location>
        <begin position="490"/>
        <end position="783"/>
    </location>
</feature>
<dbReference type="EMBL" id="OU892282">
    <property type="protein sequence ID" value="CAH1132734.1"/>
    <property type="molecule type" value="Genomic_DNA"/>
</dbReference>
<evidence type="ECO:0000256" key="1">
    <source>
        <dbReference type="ARBA" id="ARBA00001947"/>
    </source>
</evidence>
<dbReference type="CDD" id="cd03858">
    <property type="entry name" value="M14_CP_N-E_like"/>
    <property type="match status" value="1"/>
</dbReference>
<dbReference type="InterPro" id="IPR008969">
    <property type="entry name" value="CarboxyPept-like_regulatory"/>
</dbReference>
<dbReference type="PROSITE" id="PS52035">
    <property type="entry name" value="PEPTIDASE_M14"/>
    <property type="match status" value="2"/>
</dbReference>
<evidence type="ECO:0000313" key="14">
    <source>
        <dbReference type="EMBL" id="CAH1132734.1"/>
    </source>
</evidence>
<dbReference type="CDD" id="cd11308">
    <property type="entry name" value="Peptidase_M14NE-CP-C_like"/>
    <property type="match status" value="2"/>
</dbReference>
<dbReference type="GO" id="GO:0006518">
    <property type="term" value="P:peptide metabolic process"/>
    <property type="evidence" value="ECO:0007669"/>
    <property type="project" value="TreeGrafter"/>
</dbReference>
<feature type="active site" description="Proton donor/acceptor" evidence="9">
    <location>
        <position position="347"/>
    </location>
</feature>
<dbReference type="SMART" id="SM00631">
    <property type="entry name" value="Zn_pept"/>
    <property type="match status" value="2"/>
</dbReference>
<dbReference type="PANTHER" id="PTHR11532:SF62">
    <property type="entry name" value="CARBOXYPEPTIDASE D"/>
    <property type="match status" value="1"/>
</dbReference>
<keyword evidence="15" id="KW-1185">Reference proteome</keyword>
<evidence type="ECO:0000256" key="6">
    <source>
        <dbReference type="ARBA" id="ARBA00022801"/>
    </source>
</evidence>
<dbReference type="SUPFAM" id="SSF53187">
    <property type="entry name" value="Zn-dependent exopeptidases"/>
    <property type="match status" value="3"/>
</dbReference>
<sequence length="1484" mass="167818">MLVKTIVFLFLFCKYAKSDSGINSNNANLFQHLEQGSKINLTNIDNSSWTKATDTITKSGQELPAAKSSKTENEDFLENPRYYDNDELTNVLKKLETEHPEIVGLSTVGQSVRGRELWALHINSNPNNRSVLTPMFKYVANMHGDETLGRQLMIYLAQYLVLNYGKNERVTWLVDNTDIHILPSMNPDGYASSQEGHCKSDERGRENERGVDLNRDFPDKFDDLTGTGKSLIAGRQPETVALMTWIISKPFVLSGNLHGGAVVASYPFDNSDTDNESGVDSKSPDDTVFKELALLYAQKNPLMRTGNGCNGDYFPNGITNGAHWYELAGGMQDFNYLNSNCFEVTFELSCCKFPDASTLTKEWYNNKESMLSYMEATHWGAKGMVTNPSGEPVLDADIVVEGIEYNVTTSNRGEYWRLLVPGTYKMYAVANGYVTSSPVSVDVSKGKTTIQNFKLNMAQQERGPYLEVIDKNTPTYDKYGFMVHDSKLFKHHHYNEMVKYLKFFNKTYPNITHLYSIGKSVEGRDLYVFVLSNTPKKHEPGKPEFKYVANMHGNEVVGRELLLYLIKYMCERYGTDERITKLMNTTRIHLMPTMNPDGYEKAHEGDGTSVFGRNNAGNVDLNRNFPDQYGTNSFNRFLEPETQLMMRWIASEPFVLSANLHNGALVANYPFDDSPPGTPINTENPSPDNKLFKYLASTYSKAHRTMHNGEPCPMFPDEVFKGGITNGAKWYQVTGGMQDWNYLVAGCMELTLEIGCYKYPFAKDLPKYWLDNREALLAYMEQVHIGVHGFVSSTIGKRIPHVEVIVEGIKHTVKTAKDGDYWRLLLPGKYNITFAARGYESYTTQIIVPESGSVELSPTLMKDDPQHWASAYDFGEISNVFHPKYHSGSELNFILSSFENNFPDSAEFHGGDDMISMILHWLKITQHVEQSDETKFHIGVIGNLFATQPIGREISINLARHLLKGLSFSDPTIVSILSNSVIHIVPAIDKAFEQIWGDFNKESDGLSKPDKYLCNNITADFKQVGEQVLDLNNRLTSNKDTVATTNAFKHLLLEEKFDLVLNFEGGNSGVLYPFTQDSVKKYEKLANTYLKNLNILQNCPERTTGTDGIVTDFLYKEYYTPMLTLKVSCCEYPAVENLPYIWRDILDPVMSILNATRTGVQGTVVNELKTPLLNASVKIVNMEETHEVTKIKAHYKIMLPPDSYKMVISCHGYENKFLPFEVKELALTEVNVVLRQSANDEISEMNNNKFTASTVDKVYTIEYGSSDKVSVTDLWIREPFEGPIKSGIKGYILDTQNHPVDHAQIYIREPNITIHTDSNGRYGVPLPLGTYTVIIDANRYFKVVKLVPVNDANSPKVAILTMKKDNTYWGVPRLAFVTLSGLILLGFLGMGIFCFMICKNRNNSSEYGLLSQEELYGDLKDDLEDSKEREIFSRPIGLQRIGKPITRPYYDEDDDDENDFADIERTYLSSSDEDDEIKLLTSIK</sequence>
<dbReference type="Gene3D" id="3.40.630.10">
    <property type="entry name" value="Zn peptidases"/>
    <property type="match status" value="3"/>
</dbReference>
<comment type="cofactor">
    <cofactor evidence="1">
        <name>Zn(2+)</name>
        <dbReference type="ChEBI" id="CHEBI:29105"/>
    </cofactor>
</comment>
<feature type="region of interest" description="Disordered" evidence="10">
    <location>
        <begin position="190"/>
        <end position="218"/>
    </location>
</feature>
<evidence type="ECO:0000256" key="2">
    <source>
        <dbReference type="ARBA" id="ARBA00005988"/>
    </source>
</evidence>